<dbReference type="InterPro" id="IPR049829">
    <property type="entry name" value="MptA/B-like"/>
</dbReference>
<keyword evidence="5 8" id="KW-1133">Transmembrane helix</keyword>
<feature type="transmembrane region" description="Helical" evidence="8">
    <location>
        <begin position="283"/>
        <end position="306"/>
    </location>
</feature>
<keyword evidence="2" id="KW-0328">Glycosyltransferase</keyword>
<evidence type="ECO:0000256" key="3">
    <source>
        <dbReference type="ARBA" id="ARBA00022679"/>
    </source>
</evidence>
<organism evidence="9 10">
    <name type="scientific">Nocardioides antri</name>
    <dbReference type="NCBI Taxonomy" id="2607659"/>
    <lineage>
        <taxon>Bacteria</taxon>
        <taxon>Bacillati</taxon>
        <taxon>Actinomycetota</taxon>
        <taxon>Actinomycetes</taxon>
        <taxon>Propionibacteriales</taxon>
        <taxon>Nocardioidaceae</taxon>
        <taxon>Nocardioides</taxon>
    </lineage>
</organism>
<sequence>MLQQRPLRTAGQATRGVTGSCLVLVGGLGVSTLPPSSPLLRSGVLDVIRGAQAGRMSALVLVLVGLALLASAWLALCWHVALTGGEDRRDALDLVRFSAMVWCAPLVLAPPLFSRDGWSYAAQGMLARVGLSPYDHGPSALLDGRTATLPDPYRLQGGAPIVQAVDPMWADTPTPYGPLHVLLGEVGAGLTGNPWVLVVGHRLVALAGLVMLAWAVPRLAAWTGVDPALASALVLPSPLMMANGVGGLHNDLLMVGLMAVALVVGVERHWAWGAAVGALAAAVKLPGGLVCIGVALASLPAGVALVTRVRRLAAVAGLALAVLLGLGVVTGLGHGWVEALMVPGMITTPLSLTSLAGGVLDWAVALLGADLPPATFMRIARGLGLVAMGAVAVGVALRWPTGEREAAVAAVGMVAAAFVLLCPVVHLWYFLVLPPFLATLRLGRTAVSALIAVSVTLGMVAPLDSSLHGAYYAIVVACMTLAVLLPVLLLTRRARDRIDRIASSRWLVLQQSPPSR</sequence>
<dbReference type="NCBIfam" id="NF038066">
    <property type="entry name" value="MptB"/>
    <property type="match status" value="1"/>
</dbReference>
<dbReference type="AlphaFoldDB" id="A0A5B1M756"/>
<evidence type="ECO:0000256" key="6">
    <source>
        <dbReference type="ARBA" id="ARBA00023136"/>
    </source>
</evidence>
<feature type="transmembrane region" description="Helical" evidence="8">
    <location>
        <begin position="379"/>
        <end position="400"/>
    </location>
</feature>
<feature type="transmembrane region" description="Helical" evidence="8">
    <location>
        <begin position="195"/>
        <end position="216"/>
    </location>
</feature>
<dbReference type="GO" id="GO:0016757">
    <property type="term" value="F:glycosyltransferase activity"/>
    <property type="evidence" value="ECO:0007669"/>
    <property type="project" value="UniProtKB-KW"/>
</dbReference>
<accession>A0A5B1M756</accession>
<feature type="transmembrane region" description="Helical" evidence="8">
    <location>
        <begin position="406"/>
        <end position="430"/>
    </location>
</feature>
<dbReference type="RefSeq" id="WP_149749333.1">
    <property type="nucleotide sequence ID" value="NZ_VUJW01000002.1"/>
</dbReference>
<feature type="transmembrane region" description="Helical" evidence="8">
    <location>
        <begin position="58"/>
        <end position="82"/>
    </location>
</feature>
<evidence type="ECO:0000256" key="8">
    <source>
        <dbReference type="SAM" id="Phobius"/>
    </source>
</evidence>
<feature type="transmembrane region" description="Helical" evidence="8">
    <location>
        <begin position="313"/>
        <end position="337"/>
    </location>
</feature>
<dbReference type="Pfam" id="PF26314">
    <property type="entry name" value="MptA_B_family"/>
    <property type="match status" value="1"/>
</dbReference>
<evidence type="ECO:0000256" key="7">
    <source>
        <dbReference type="ARBA" id="ARBA00043987"/>
    </source>
</evidence>
<protein>
    <recommendedName>
        <fullName evidence="11">DUF2029 domain-containing protein</fullName>
    </recommendedName>
</protein>
<feature type="transmembrane region" description="Helical" evidence="8">
    <location>
        <begin position="442"/>
        <end position="463"/>
    </location>
</feature>
<feature type="transmembrane region" description="Helical" evidence="8">
    <location>
        <begin position="94"/>
        <end position="113"/>
    </location>
</feature>
<feature type="transmembrane region" description="Helical" evidence="8">
    <location>
        <begin position="349"/>
        <end position="367"/>
    </location>
</feature>
<reference evidence="9 10" key="1">
    <citation type="submission" date="2019-09" db="EMBL/GenBank/DDBJ databases">
        <title>Nocardioides panacisoli sp. nov., isolated from the soil of a ginseng field.</title>
        <authorList>
            <person name="Cho C."/>
        </authorList>
    </citation>
    <scope>NUCLEOTIDE SEQUENCE [LARGE SCALE GENOMIC DNA]</scope>
    <source>
        <strain evidence="9 10">BN140041</strain>
    </source>
</reference>
<evidence type="ECO:0008006" key="11">
    <source>
        <dbReference type="Google" id="ProtNLM"/>
    </source>
</evidence>
<dbReference type="GO" id="GO:0016020">
    <property type="term" value="C:membrane"/>
    <property type="evidence" value="ECO:0007669"/>
    <property type="project" value="UniProtKB-SubCell"/>
</dbReference>
<comment type="similarity">
    <text evidence="7">Belongs to the MptA/B family.</text>
</comment>
<evidence type="ECO:0000256" key="4">
    <source>
        <dbReference type="ARBA" id="ARBA00022692"/>
    </source>
</evidence>
<keyword evidence="6 8" id="KW-0472">Membrane</keyword>
<comment type="subcellular location">
    <subcellularLocation>
        <location evidence="1">Membrane</location>
        <topology evidence="1">Multi-pass membrane protein</topology>
    </subcellularLocation>
</comment>
<proteinExistence type="inferred from homology"/>
<dbReference type="EMBL" id="VUJW01000002">
    <property type="protein sequence ID" value="KAA1428396.1"/>
    <property type="molecule type" value="Genomic_DNA"/>
</dbReference>
<evidence type="ECO:0000256" key="1">
    <source>
        <dbReference type="ARBA" id="ARBA00004141"/>
    </source>
</evidence>
<reference evidence="9 10" key="2">
    <citation type="submission" date="2019-09" db="EMBL/GenBank/DDBJ databases">
        <authorList>
            <person name="Jin C."/>
        </authorList>
    </citation>
    <scope>NUCLEOTIDE SEQUENCE [LARGE SCALE GENOMIC DNA]</scope>
    <source>
        <strain evidence="9 10">BN140041</strain>
    </source>
</reference>
<keyword evidence="10" id="KW-1185">Reference proteome</keyword>
<feature type="transmembrane region" description="Helical" evidence="8">
    <location>
        <begin position="469"/>
        <end position="490"/>
    </location>
</feature>
<evidence type="ECO:0000313" key="9">
    <source>
        <dbReference type="EMBL" id="KAA1428396.1"/>
    </source>
</evidence>
<keyword evidence="3" id="KW-0808">Transferase</keyword>
<name>A0A5B1M756_9ACTN</name>
<evidence type="ECO:0000256" key="2">
    <source>
        <dbReference type="ARBA" id="ARBA00022676"/>
    </source>
</evidence>
<evidence type="ECO:0000256" key="5">
    <source>
        <dbReference type="ARBA" id="ARBA00022989"/>
    </source>
</evidence>
<keyword evidence="4 8" id="KW-0812">Transmembrane</keyword>
<dbReference type="Proteomes" id="UP000324351">
    <property type="component" value="Unassembled WGS sequence"/>
</dbReference>
<evidence type="ECO:0000313" key="10">
    <source>
        <dbReference type="Proteomes" id="UP000324351"/>
    </source>
</evidence>
<comment type="caution">
    <text evidence="9">The sequence shown here is derived from an EMBL/GenBank/DDBJ whole genome shotgun (WGS) entry which is preliminary data.</text>
</comment>
<gene>
    <name evidence="9" type="ORF">F0U47_05590</name>
</gene>